<keyword evidence="1 5" id="KW-0489">Methyltransferase</keyword>
<keyword evidence="3" id="KW-0949">S-adenosyl-L-methionine</keyword>
<evidence type="ECO:0000313" key="5">
    <source>
        <dbReference type="EMBL" id="SIO05938.1"/>
    </source>
</evidence>
<dbReference type="GO" id="GO:0008757">
    <property type="term" value="F:S-adenosylmethionine-dependent methyltransferase activity"/>
    <property type="evidence" value="ECO:0007669"/>
    <property type="project" value="InterPro"/>
</dbReference>
<evidence type="ECO:0000313" key="6">
    <source>
        <dbReference type="Proteomes" id="UP000198461"/>
    </source>
</evidence>
<accession>A0A1N6GEH0</accession>
<dbReference type="PANTHER" id="PTHR47816">
    <property type="entry name" value="RIBOSOMAL RNA SMALL SUBUNIT METHYLTRANSFERASE C"/>
    <property type="match status" value="1"/>
</dbReference>
<feature type="domain" description="Methyltransferase small" evidence="4">
    <location>
        <begin position="24"/>
        <end position="189"/>
    </location>
</feature>
<dbReference type="AlphaFoldDB" id="A0A1N6GEH0"/>
<protein>
    <submittedName>
        <fullName evidence="5">16S rRNA m(2)G 1207 methyltransferase</fullName>
    </submittedName>
</protein>
<dbReference type="Gene3D" id="3.40.50.150">
    <property type="entry name" value="Vaccinia Virus protein VP39"/>
    <property type="match status" value="1"/>
</dbReference>
<dbReference type="Pfam" id="PF05175">
    <property type="entry name" value="MTS"/>
    <property type="match status" value="1"/>
</dbReference>
<evidence type="ECO:0000256" key="2">
    <source>
        <dbReference type="ARBA" id="ARBA00022679"/>
    </source>
</evidence>
<evidence type="ECO:0000256" key="1">
    <source>
        <dbReference type="ARBA" id="ARBA00022603"/>
    </source>
</evidence>
<keyword evidence="2 5" id="KW-0808">Transferase</keyword>
<sequence length="196" mass="21685">MDAATIAQLKQDIVFETELAGRSMNFHSTWGLFSPRQIDSGTALLLRHLDVREDEVALDIGCGYGPLGLAIAAQAPRGEVHMVDKDFVAVEYANRNAQINGLANARAYLSNGLSHVPEGQRFTTVVSNIPAKVGKELLTILLWDSYQRLEPGGQMVVVTINGLRQFMKRYMAEIFGDYKKVKQGRDYTVSRAVKLA</sequence>
<dbReference type="EMBL" id="FSRE01000003">
    <property type="protein sequence ID" value="SIO05938.1"/>
    <property type="molecule type" value="Genomic_DNA"/>
</dbReference>
<dbReference type="STRING" id="364032.SAMN05443662_1308"/>
<dbReference type="PANTHER" id="PTHR47816:SF4">
    <property type="entry name" value="RIBOSOMAL RNA SMALL SUBUNIT METHYLTRANSFERASE C"/>
    <property type="match status" value="1"/>
</dbReference>
<organism evidence="5 6">
    <name type="scientific">Sulfurivirga caldicuralii</name>
    <dbReference type="NCBI Taxonomy" id="364032"/>
    <lineage>
        <taxon>Bacteria</taxon>
        <taxon>Pseudomonadati</taxon>
        <taxon>Pseudomonadota</taxon>
        <taxon>Gammaproteobacteria</taxon>
        <taxon>Thiotrichales</taxon>
        <taxon>Piscirickettsiaceae</taxon>
        <taxon>Sulfurivirga</taxon>
    </lineage>
</organism>
<keyword evidence="6" id="KW-1185">Reference proteome</keyword>
<proteinExistence type="predicted"/>
<evidence type="ECO:0000256" key="3">
    <source>
        <dbReference type="ARBA" id="ARBA00022691"/>
    </source>
</evidence>
<gene>
    <name evidence="5" type="ORF">SAMN05443662_1308</name>
</gene>
<dbReference type="GO" id="GO:0032259">
    <property type="term" value="P:methylation"/>
    <property type="evidence" value="ECO:0007669"/>
    <property type="project" value="UniProtKB-KW"/>
</dbReference>
<dbReference type="OrthoDB" id="29650at2"/>
<dbReference type="RefSeq" id="WP_074201818.1">
    <property type="nucleotide sequence ID" value="NZ_FSRE01000003.1"/>
</dbReference>
<dbReference type="InterPro" id="IPR046977">
    <property type="entry name" value="RsmC/RlmG"/>
</dbReference>
<dbReference type="InterPro" id="IPR007848">
    <property type="entry name" value="Small_mtfrase_dom"/>
</dbReference>
<dbReference type="InterPro" id="IPR029063">
    <property type="entry name" value="SAM-dependent_MTases_sf"/>
</dbReference>
<evidence type="ECO:0000259" key="4">
    <source>
        <dbReference type="Pfam" id="PF05175"/>
    </source>
</evidence>
<dbReference type="Proteomes" id="UP000198461">
    <property type="component" value="Unassembled WGS sequence"/>
</dbReference>
<name>A0A1N6GEH0_9GAMM</name>
<dbReference type="CDD" id="cd02440">
    <property type="entry name" value="AdoMet_MTases"/>
    <property type="match status" value="1"/>
</dbReference>
<dbReference type="SUPFAM" id="SSF53335">
    <property type="entry name" value="S-adenosyl-L-methionine-dependent methyltransferases"/>
    <property type="match status" value="1"/>
</dbReference>
<reference evidence="5 6" key="1">
    <citation type="submission" date="2016-11" db="EMBL/GenBank/DDBJ databases">
        <authorList>
            <person name="Jaros S."/>
            <person name="Januszkiewicz K."/>
            <person name="Wedrychowicz H."/>
        </authorList>
    </citation>
    <scope>NUCLEOTIDE SEQUENCE [LARGE SCALE GENOMIC DNA]</scope>
    <source>
        <strain evidence="5 6">DSM 17737</strain>
    </source>
</reference>